<accession>A0ABS9ZAD7</accession>
<evidence type="ECO:0000256" key="1">
    <source>
        <dbReference type="ARBA" id="ARBA00023125"/>
    </source>
</evidence>
<dbReference type="PANTHER" id="PTHR30055">
    <property type="entry name" value="HTH-TYPE TRANSCRIPTIONAL REGULATOR RUTR"/>
    <property type="match status" value="1"/>
</dbReference>
<dbReference type="Gene3D" id="1.10.10.60">
    <property type="entry name" value="Homeodomain-like"/>
    <property type="match status" value="1"/>
</dbReference>
<protein>
    <submittedName>
        <fullName evidence="5">TetR/AcrR family transcriptional regulator</fullName>
    </submittedName>
</protein>
<dbReference type="InterPro" id="IPR039536">
    <property type="entry name" value="TetR_C_Proteobacteria"/>
</dbReference>
<dbReference type="SUPFAM" id="SSF46689">
    <property type="entry name" value="Homeodomain-like"/>
    <property type="match status" value="1"/>
</dbReference>
<dbReference type="PANTHER" id="PTHR30055:SF146">
    <property type="entry name" value="HTH-TYPE TRANSCRIPTIONAL DUAL REGULATOR CECR"/>
    <property type="match status" value="1"/>
</dbReference>
<evidence type="ECO:0000256" key="2">
    <source>
        <dbReference type="PROSITE-ProRule" id="PRU00335"/>
    </source>
</evidence>
<dbReference type="Pfam" id="PF14246">
    <property type="entry name" value="TetR_C_7"/>
    <property type="match status" value="1"/>
</dbReference>
<comment type="caution">
    <text evidence="5">The sequence shown here is derived from an EMBL/GenBank/DDBJ whole genome shotgun (WGS) entry which is preliminary data.</text>
</comment>
<dbReference type="InterPro" id="IPR050109">
    <property type="entry name" value="HTH-type_TetR-like_transc_reg"/>
</dbReference>
<dbReference type="InterPro" id="IPR023772">
    <property type="entry name" value="DNA-bd_HTH_TetR-type_CS"/>
</dbReference>
<dbReference type="InterPro" id="IPR009057">
    <property type="entry name" value="Homeodomain-like_sf"/>
</dbReference>
<sequence length="233" mass="25117">MSRLENHEQFKASADDGGLDRLPARLQARSPGEAKMRQILDGARRVFLADGFDGASMNDIARASGVSKGTLYVYFPSKNDLFSALIRSDRAMQAEQLFQFGPRDDDIRAVLTRIGLGLMRNMCHGEHLAHMRMVIGAVGKYPEIGKAFYEAGPKAGAERLGAWLAGHKKCGRIAVKDPALAADQFIQLCQAGYFKAALFCAAEPDDDAAIHAAVAAAVEAFLLICRCAAADEG</sequence>
<dbReference type="PROSITE" id="PS01081">
    <property type="entry name" value="HTH_TETR_1"/>
    <property type="match status" value="1"/>
</dbReference>
<evidence type="ECO:0000256" key="3">
    <source>
        <dbReference type="SAM" id="MobiDB-lite"/>
    </source>
</evidence>
<name>A0ABS9ZAD7_9HYPH</name>
<feature type="domain" description="HTH tetR-type" evidence="4">
    <location>
        <begin position="33"/>
        <end position="93"/>
    </location>
</feature>
<dbReference type="Pfam" id="PF00440">
    <property type="entry name" value="TetR_N"/>
    <property type="match status" value="1"/>
</dbReference>
<evidence type="ECO:0000313" key="6">
    <source>
        <dbReference type="Proteomes" id="UP001139104"/>
    </source>
</evidence>
<reference evidence="5" key="1">
    <citation type="journal article" date="2022" name="ISME J.">
        <title>Identification of active gaseous-alkane degraders at natural gas seeps.</title>
        <authorList>
            <person name="Farhan Ul Haque M."/>
            <person name="Hernandez M."/>
            <person name="Crombie A.T."/>
            <person name="Murrell J.C."/>
        </authorList>
    </citation>
    <scope>NUCLEOTIDE SEQUENCE</scope>
    <source>
        <strain evidence="5">PC2</strain>
    </source>
</reference>
<dbReference type="Proteomes" id="UP001139104">
    <property type="component" value="Unassembled WGS sequence"/>
</dbReference>
<gene>
    <name evidence="5" type="ORF">K2U94_18120</name>
</gene>
<organism evidence="5 6">
    <name type="scientific">Candidatus Rhodoblastus alkanivorans</name>
    <dbReference type="NCBI Taxonomy" id="2954117"/>
    <lineage>
        <taxon>Bacteria</taxon>
        <taxon>Pseudomonadati</taxon>
        <taxon>Pseudomonadota</taxon>
        <taxon>Alphaproteobacteria</taxon>
        <taxon>Hyphomicrobiales</taxon>
        <taxon>Rhodoblastaceae</taxon>
        <taxon>Rhodoblastus</taxon>
    </lineage>
</organism>
<feature type="region of interest" description="Disordered" evidence="3">
    <location>
        <begin position="1"/>
        <end position="22"/>
    </location>
</feature>
<evidence type="ECO:0000313" key="5">
    <source>
        <dbReference type="EMBL" id="MCI4684659.1"/>
    </source>
</evidence>
<dbReference type="RefSeq" id="WP_243068546.1">
    <property type="nucleotide sequence ID" value="NZ_JAIVFK010000005.1"/>
</dbReference>
<dbReference type="Gene3D" id="1.10.357.10">
    <property type="entry name" value="Tetracycline Repressor, domain 2"/>
    <property type="match status" value="1"/>
</dbReference>
<proteinExistence type="predicted"/>
<keyword evidence="1 2" id="KW-0238">DNA-binding</keyword>
<dbReference type="InterPro" id="IPR001647">
    <property type="entry name" value="HTH_TetR"/>
</dbReference>
<feature type="DNA-binding region" description="H-T-H motif" evidence="2">
    <location>
        <begin position="56"/>
        <end position="75"/>
    </location>
</feature>
<dbReference type="PRINTS" id="PR00455">
    <property type="entry name" value="HTHTETR"/>
</dbReference>
<evidence type="ECO:0000259" key="4">
    <source>
        <dbReference type="PROSITE" id="PS50977"/>
    </source>
</evidence>
<dbReference type="EMBL" id="JAIVFP010000001">
    <property type="protein sequence ID" value="MCI4684659.1"/>
    <property type="molecule type" value="Genomic_DNA"/>
</dbReference>
<dbReference type="PROSITE" id="PS50977">
    <property type="entry name" value="HTH_TETR_2"/>
    <property type="match status" value="1"/>
</dbReference>
<keyword evidence="6" id="KW-1185">Reference proteome</keyword>